<proteinExistence type="predicted"/>
<dbReference type="PANTHER" id="PTHR35149">
    <property type="entry name" value="SLL5132 PROTEIN"/>
    <property type="match status" value="1"/>
</dbReference>
<dbReference type="PANTHER" id="PTHR35149:SF2">
    <property type="entry name" value="DUF262 DOMAIN-CONTAINING PROTEIN"/>
    <property type="match status" value="1"/>
</dbReference>
<dbReference type="EMBL" id="BMAR01000027">
    <property type="protein sequence ID" value="GFR49037.1"/>
    <property type="molecule type" value="Genomic_DNA"/>
</dbReference>
<sequence length="222" mass="23865">DSSGSGGGRYRLRLRPADDAFFRANVLDAFLPVQYRLEGAAAAAAASAGPATATAAWVGFQPLRQQEQQQPGGLELQQQREEEEGGKGEGGEEEAEDVAERSCLPLANETWWRLYDNAAFLRDHLTQLAEQGVQSQSQPQPQSQSQPPQHQHQRGGAVGGSGTSGVGAGVGLNLQDFAFHVLRNCFVVLMVARDESASFRIFSTLNGRGMDLSVVDKLKADL</sequence>
<gene>
    <name evidence="2" type="ORF">Agub_g11061</name>
</gene>
<dbReference type="AlphaFoldDB" id="A0AAD3DXL2"/>
<feature type="region of interest" description="Disordered" evidence="1">
    <location>
        <begin position="66"/>
        <end position="100"/>
    </location>
</feature>
<evidence type="ECO:0000256" key="1">
    <source>
        <dbReference type="SAM" id="MobiDB-lite"/>
    </source>
</evidence>
<reference evidence="2 3" key="1">
    <citation type="journal article" date="2021" name="Sci. Rep.">
        <title>Genome sequencing of the multicellular alga Astrephomene provides insights into convergent evolution of germ-soma differentiation.</title>
        <authorList>
            <person name="Yamashita S."/>
            <person name="Yamamoto K."/>
            <person name="Matsuzaki R."/>
            <person name="Suzuki S."/>
            <person name="Yamaguchi H."/>
            <person name="Hirooka S."/>
            <person name="Minakuchi Y."/>
            <person name="Miyagishima S."/>
            <person name="Kawachi M."/>
            <person name="Toyoda A."/>
            <person name="Nozaki H."/>
        </authorList>
    </citation>
    <scope>NUCLEOTIDE SEQUENCE [LARGE SCALE GENOMIC DNA]</scope>
    <source>
        <strain evidence="2 3">NIES-4017</strain>
    </source>
</reference>
<keyword evidence="3" id="KW-1185">Reference proteome</keyword>
<comment type="caution">
    <text evidence="2">The sequence shown here is derived from an EMBL/GenBank/DDBJ whole genome shotgun (WGS) entry which is preliminary data.</text>
</comment>
<feature type="region of interest" description="Disordered" evidence="1">
    <location>
        <begin position="130"/>
        <end position="162"/>
    </location>
</feature>
<organism evidence="2 3">
    <name type="scientific">Astrephomene gubernaculifera</name>
    <dbReference type="NCBI Taxonomy" id="47775"/>
    <lineage>
        <taxon>Eukaryota</taxon>
        <taxon>Viridiplantae</taxon>
        <taxon>Chlorophyta</taxon>
        <taxon>core chlorophytes</taxon>
        <taxon>Chlorophyceae</taxon>
        <taxon>CS clade</taxon>
        <taxon>Chlamydomonadales</taxon>
        <taxon>Astrephomenaceae</taxon>
        <taxon>Astrephomene</taxon>
    </lineage>
</organism>
<evidence type="ECO:0000313" key="3">
    <source>
        <dbReference type="Proteomes" id="UP001054857"/>
    </source>
</evidence>
<protein>
    <submittedName>
        <fullName evidence="2">Uncharacterized protein</fullName>
    </submittedName>
</protein>
<name>A0AAD3DXL2_9CHLO</name>
<feature type="non-terminal residue" evidence="2">
    <location>
        <position position="1"/>
    </location>
</feature>
<feature type="compositionally biased region" description="Low complexity" evidence="1">
    <location>
        <begin position="66"/>
        <end position="77"/>
    </location>
</feature>
<feature type="non-terminal residue" evidence="2">
    <location>
        <position position="222"/>
    </location>
</feature>
<accession>A0AAD3DXL2</accession>
<dbReference type="Proteomes" id="UP001054857">
    <property type="component" value="Unassembled WGS sequence"/>
</dbReference>
<feature type="compositionally biased region" description="Low complexity" evidence="1">
    <location>
        <begin position="134"/>
        <end position="150"/>
    </location>
</feature>
<evidence type="ECO:0000313" key="2">
    <source>
        <dbReference type="EMBL" id="GFR49037.1"/>
    </source>
</evidence>